<proteinExistence type="predicted"/>
<dbReference type="AlphaFoldDB" id="A0AA49GFV9"/>
<evidence type="ECO:0000313" key="1">
    <source>
        <dbReference type="EMBL" id="WKK73592.2"/>
    </source>
</evidence>
<reference evidence="1 2" key="1">
    <citation type="submission" date="2023-08" db="EMBL/GenBank/DDBJ databases">
        <title>Comparative genomics and taxonomic characterization of three novel marine species of genus Marivirga.</title>
        <authorList>
            <person name="Muhammad N."/>
            <person name="Kim S.-G."/>
        </authorList>
    </citation>
    <scope>NUCLEOTIDE SEQUENCE [LARGE SCALE GENOMIC DNA]</scope>
    <source>
        <strain evidence="1 2">BDSF4-3</strain>
    </source>
</reference>
<dbReference type="EMBL" id="CP129971">
    <property type="protein sequence ID" value="WKK73592.2"/>
    <property type="molecule type" value="Genomic_DNA"/>
</dbReference>
<organism evidence="1 2">
    <name type="scientific">Marivirga salinarum</name>
    <dbReference type="NCBI Taxonomy" id="3059078"/>
    <lineage>
        <taxon>Bacteria</taxon>
        <taxon>Pseudomonadati</taxon>
        <taxon>Bacteroidota</taxon>
        <taxon>Cytophagia</taxon>
        <taxon>Cytophagales</taxon>
        <taxon>Marivirgaceae</taxon>
        <taxon>Marivirga</taxon>
    </lineage>
</organism>
<gene>
    <name evidence="1" type="ORF">QYS49_16785</name>
</gene>
<evidence type="ECO:0000313" key="2">
    <source>
        <dbReference type="Proteomes" id="UP001230496"/>
    </source>
</evidence>
<accession>A0AA49GFV9</accession>
<dbReference type="KEGG" id="msaa:QYS49_16785"/>
<sequence>MSKYYSFSDEAVKNAIEAAQNTHKETQLNATQSDFNVHRGGCMLVAAECVKVTTEGHSVCVELPLGFGKHCFSLPVSIPSGSVGQACLSICTTWGIPTGVKVSVVIAGITVVSQSFGKC</sequence>
<keyword evidence="2" id="KW-1185">Reference proteome</keyword>
<protein>
    <submittedName>
        <fullName evidence="1">Uncharacterized protein</fullName>
    </submittedName>
</protein>
<dbReference type="RefSeq" id="WP_308348492.1">
    <property type="nucleotide sequence ID" value="NZ_CP129971.1"/>
</dbReference>
<dbReference type="Proteomes" id="UP001230496">
    <property type="component" value="Chromosome"/>
</dbReference>
<name>A0AA49GFV9_9BACT</name>